<dbReference type="NCBIfam" id="TIGR04183">
    <property type="entry name" value="Por_Secre_tail"/>
    <property type="match status" value="1"/>
</dbReference>
<dbReference type="Proteomes" id="UP001254488">
    <property type="component" value="Unassembled WGS sequence"/>
</dbReference>
<evidence type="ECO:0000259" key="2">
    <source>
        <dbReference type="Pfam" id="PF18962"/>
    </source>
</evidence>
<dbReference type="EMBL" id="JAVRHZ010000001">
    <property type="protein sequence ID" value="MDT0554690.1"/>
    <property type="molecule type" value="Genomic_DNA"/>
</dbReference>
<protein>
    <submittedName>
        <fullName evidence="3">T9SS type A sorting domain-containing protein</fullName>
    </submittedName>
</protein>
<organism evidence="3 4">
    <name type="scientific">Patiriisocius hiemis</name>
    <dbReference type="NCBI Taxonomy" id="3075604"/>
    <lineage>
        <taxon>Bacteria</taxon>
        <taxon>Pseudomonadati</taxon>
        <taxon>Bacteroidota</taxon>
        <taxon>Flavobacteriia</taxon>
        <taxon>Flavobacteriales</taxon>
        <taxon>Flavobacteriaceae</taxon>
        <taxon>Patiriisocius</taxon>
    </lineage>
</organism>
<comment type="caution">
    <text evidence="3">The sequence shown here is derived from an EMBL/GenBank/DDBJ whole genome shotgun (WGS) entry which is preliminary data.</text>
</comment>
<accession>A0ABU2Y940</accession>
<name>A0ABU2Y940_9FLAO</name>
<feature type="domain" description="Secretion system C-terminal sorting" evidence="2">
    <location>
        <begin position="49"/>
        <end position="120"/>
    </location>
</feature>
<dbReference type="Pfam" id="PF18962">
    <property type="entry name" value="Por_Secre_tail"/>
    <property type="match status" value="1"/>
</dbReference>
<dbReference type="RefSeq" id="WP_311331649.1">
    <property type="nucleotide sequence ID" value="NZ_JAVRHZ010000001.1"/>
</dbReference>
<proteinExistence type="predicted"/>
<evidence type="ECO:0000313" key="3">
    <source>
        <dbReference type="EMBL" id="MDT0554690.1"/>
    </source>
</evidence>
<dbReference type="InterPro" id="IPR026444">
    <property type="entry name" value="Secre_tail"/>
</dbReference>
<evidence type="ECO:0000256" key="1">
    <source>
        <dbReference type="ARBA" id="ARBA00022729"/>
    </source>
</evidence>
<keyword evidence="4" id="KW-1185">Reference proteome</keyword>
<keyword evidence="1" id="KW-0732">Signal</keyword>
<evidence type="ECO:0000313" key="4">
    <source>
        <dbReference type="Proteomes" id="UP001254488"/>
    </source>
</evidence>
<sequence>MKQIILLTICIGIGFLGFSNNQNLNELNNSLLHISSVSEVLNQTPKISVYPNPTTSKITVSSATVSLKTVSLFDVLGKKVTTVFANNGKAVELNMEDFSSGVYIMQITDANNTIHTKKVVKR</sequence>
<reference evidence="3 4" key="1">
    <citation type="submission" date="2023-09" db="EMBL/GenBank/DDBJ databases">
        <authorList>
            <person name="Rey-Velasco X."/>
        </authorList>
    </citation>
    <scope>NUCLEOTIDE SEQUENCE [LARGE SCALE GENOMIC DNA]</scope>
    <source>
        <strain evidence="3 4">W242</strain>
    </source>
</reference>
<gene>
    <name evidence="3" type="ORF">RM538_01640</name>
</gene>